<feature type="chain" id="PRO_5026716226" evidence="1">
    <location>
        <begin position="26"/>
        <end position="126"/>
    </location>
</feature>
<proteinExistence type="predicted"/>
<feature type="signal peptide" evidence="1">
    <location>
        <begin position="1"/>
        <end position="25"/>
    </location>
</feature>
<protein>
    <submittedName>
        <fullName evidence="2">Uncharacterized protein</fullName>
    </submittedName>
</protein>
<reference evidence="2 3" key="1">
    <citation type="submission" date="2020-05" db="EMBL/GenBank/DDBJ databases">
        <title>Complete genome sequence of Hymenobacter sp. TS19 in Coasted Sand Dune.</title>
        <authorList>
            <person name="Lee J.-H."/>
            <person name="Jung J.-H."/>
            <person name="Jeong S."/>
            <person name="Zhao L."/>
            <person name="Kim M.-K."/>
            <person name="Seo H.-S."/>
            <person name="Lim S."/>
        </authorList>
    </citation>
    <scope>NUCLEOTIDE SEQUENCE [LARGE SCALE GENOMIC DNA]</scope>
    <source>
        <strain evidence="2 3">TS19</strain>
    </source>
</reference>
<dbReference type="EMBL" id="CP053538">
    <property type="protein sequence ID" value="QJX48281.1"/>
    <property type="molecule type" value="Genomic_DNA"/>
</dbReference>
<dbReference type="Proteomes" id="UP000501623">
    <property type="component" value="Chromosome"/>
</dbReference>
<dbReference type="KEGG" id="hts:HMJ29_15635"/>
<evidence type="ECO:0000313" key="2">
    <source>
        <dbReference type="EMBL" id="QJX48281.1"/>
    </source>
</evidence>
<dbReference type="AlphaFoldDB" id="A0A6M6BI59"/>
<organism evidence="2 3">
    <name type="scientific">Hymenobacter taeanensis</name>
    <dbReference type="NCBI Taxonomy" id="2735321"/>
    <lineage>
        <taxon>Bacteria</taxon>
        <taxon>Pseudomonadati</taxon>
        <taxon>Bacteroidota</taxon>
        <taxon>Cytophagia</taxon>
        <taxon>Cytophagales</taxon>
        <taxon>Hymenobacteraceae</taxon>
        <taxon>Hymenobacter</taxon>
    </lineage>
</organism>
<keyword evidence="3" id="KW-1185">Reference proteome</keyword>
<sequence>MKTSLISRLSVLGLALVCSTTVALADPIVYSEAPVVAKTGYWTIVTDTQVRDCSTVRFYNDQHELLYEEKLAGVYLDPSKSVAAHRRISKMLGTALQQVQRMQTNCVVSTNMVALNRHTQRLYAVR</sequence>
<dbReference type="RefSeq" id="WP_171592365.1">
    <property type="nucleotide sequence ID" value="NZ_CP053538.1"/>
</dbReference>
<accession>A0A6M6BI59</accession>
<name>A0A6M6BI59_9BACT</name>
<keyword evidence="1" id="KW-0732">Signal</keyword>
<gene>
    <name evidence="2" type="ORF">HMJ29_15635</name>
</gene>
<evidence type="ECO:0000256" key="1">
    <source>
        <dbReference type="SAM" id="SignalP"/>
    </source>
</evidence>
<evidence type="ECO:0000313" key="3">
    <source>
        <dbReference type="Proteomes" id="UP000501623"/>
    </source>
</evidence>